<evidence type="ECO:0000256" key="1">
    <source>
        <dbReference type="SAM" id="MobiDB-lite"/>
    </source>
</evidence>
<feature type="region of interest" description="Disordered" evidence="1">
    <location>
        <begin position="78"/>
        <end position="161"/>
    </location>
</feature>
<accession>A0AAE1TUT3</accession>
<feature type="compositionally biased region" description="Pro residues" evidence="1">
    <location>
        <begin position="143"/>
        <end position="159"/>
    </location>
</feature>
<gene>
    <name evidence="2" type="ORF">Pmani_029207</name>
</gene>
<protein>
    <submittedName>
        <fullName evidence="2">Uncharacterized protein</fullName>
    </submittedName>
</protein>
<reference evidence="2" key="1">
    <citation type="submission" date="2023-11" db="EMBL/GenBank/DDBJ databases">
        <title>Genome assemblies of two species of porcelain crab, Petrolisthes cinctipes and Petrolisthes manimaculis (Anomura: Porcellanidae).</title>
        <authorList>
            <person name="Angst P."/>
        </authorList>
    </citation>
    <scope>NUCLEOTIDE SEQUENCE</scope>
    <source>
        <strain evidence="2">PB745_02</strain>
        <tissue evidence="2">Gill</tissue>
    </source>
</reference>
<sequence>MGSSEGSVLVCEGGRGPLEPPRRRAYTAITLPRPPRLRRQRSASPPRHACTLSRGEDVILPRVSSLFAGVVVGSPLGSGPLNGSSIPLMGLPPTSLSGSSPPLPPSSLGSSPPTNHSLDYFGPIRRPRLPSASEAPTVAPIPENLPLPDTPPRHLPPSPSFVSTNNHSLFIYHAS</sequence>
<feature type="region of interest" description="Disordered" evidence="1">
    <location>
        <begin position="1"/>
        <end position="50"/>
    </location>
</feature>
<organism evidence="2 3">
    <name type="scientific">Petrolisthes manimaculis</name>
    <dbReference type="NCBI Taxonomy" id="1843537"/>
    <lineage>
        <taxon>Eukaryota</taxon>
        <taxon>Metazoa</taxon>
        <taxon>Ecdysozoa</taxon>
        <taxon>Arthropoda</taxon>
        <taxon>Crustacea</taxon>
        <taxon>Multicrustacea</taxon>
        <taxon>Malacostraca</taxon>
        <taxon>Eumalacostraca</taxon>
        <taxon>Eucarida</taxon>
        <taxon>Decapoda</taxon>
        <taxon>Pleocyemata</taxon>
        <taxon>Anomura</taxon>
        <taxon>Galatheoidea</taxon>
        <taxon>Porcellanidae</taxon>
        <taxon>Petrolisthes</taxon>
    </lineage>
</organism>
<proteinExistence type="predicted"/>
<dbReference type="AlphaFoldDB" id="A0AAE1TUT3"/>
<name>A0AAE1TUT3_9EUCA</name>
<dbReference type="EMBL" id="JAWZYT010003432">
    <property type="protein sequence ID" value="KAK4298446.1"/>
    <property type="molecule type" value="Genomic_DNA"/>
</dbReference>
<dbReference type="Proteomes" id="UP001292094">
    <property type="component" value="Unassembled WGS sequence"/>
</dbReference>
<evidence type="ECO:0000313" key="2">
    <source>
        <dbReference type="EMBL" id="KAK4298446.1"/>
    </source>
</evidence>
<comment type="caution">
    <text evidence="2">The sequence shown here is derived from an EMBL/GenBank/DDBJ whole genome shotgun (WGS) entry which is preliminary data.</text>
</comment>
<feature type="compositionally biased region" description="Low complexity" evidence="1">
    <location>
        <begin position="78"/>
        <end position="114"/>
    </location>
</feature>
<evidence type="ECO:0000313" key="3">
    <source>
        <dbReference type="Proteomes" id="UP001292094"/>
    </source>
</evidence>
<keyword evidence="3" id="KW-1185">Reference proteome</keyword>